<feature type="compositionally biased region" description="Polar residues" evidence="4">
    <location>
        <begin position="1"/>
        <end position="23"/>
    </location>
</feature>
<organism evidence="5 6">
    <name type="scientific">Danaus plexippus plexippus</name>
    <dbReference type="NCBI Taxonomy" id="278856"/>
    <lineage>
        <taxon>Eukaryota</taxon>
        <taxon>Metazoa</taxon>
        <taxon>Ecdysozoa</taxon>
        <taxon>Arthropoda</taxon>
        <taxon>Hexapoda</taxon>
        <taxon>Insecta</taxon>
        <taxon>Pterygota</taxon>
        <taxon>Neoptera</taxon>
        <taxon>Endopterygota</taxon>
        <taxon>Lepidoptera</taxon>
        <taxon>Glossata</taxon>
        <taxon>Ditrysia</taxon>
        <taxon>Papilionoidea</taxon>
        <taxon>Nymphalidae</taxon>
        <taxon>Danainae</taxon>
        <taxon>Danaini</taxon>
        <taxon>Danaina</taxon>
        <taxon>Danaus</taxon>
        <taxon>Danaus</taxon>
    </lineage>
</organism>
<sequence>MEPDNTQSVEIQTVENEASIKSTTADHEDSALAANSTNGNDTDVGTQPPNSKDIQKPSPKKPKKRKPKIPRDVTAPRQPLTGYVRYLNERRDQLRAEQPELGFAELTRQLASEWSKLPTEEKQHYLDAADQDKERYIKEWAEYKKTDAYKEFRKQQMEQKDTGTVTKKVKSCVDNNIISVTGGATQISAEPVVGGNISTGSILSATRQQTPPRPRPCITPASGEEMSGDTDIPIFTDQFLQHNKLRESELRQLRKANSDYEQQNAILQRHAEEVSAATARLRAETTAAAERTALLVAHRRLLVTSLVQALQSVVLPLQNGPAGASESNIEEYMEKLQSLVTEGKNNPVLKQAKEILNKIELPMN</sequence>
<feature type="compositionally biased region" description="Polar residues" evidence="4">
    <location>
        <begin position="33"/>
        <end position="50"/>
    </location>
</feature>
<proteinExistence type="predicted"/>
<dbReference type="FunCoup" id="A0A212FPT5">
    <property type="interactions" value="792"/>
</dbReference>
<gene>
    <name evidence="5" type="ORF">KGM_207792</name>
</gene>
<dbReference type="InterPro" id="IPR036910">
    <property type="entry name" value="HMG_box_dom_sf"/>
</dbReference>
<feature type="coiled-coil region" evidence="3">
    <location>
        <begin position="243"/>
        <end position="277"/>
    </location>
</feature>
<dbReference type="Proteomes" id="UP000007151">
    <property type="component" value="Unassembled WGS sequence"/>
</dbReference>
<dbReference type="GO" id="GO:0010468">
    <property type="term" value="P:regulation of gene expression"/>
    <property type="evidence" value="ECO:0007669"/>
    <property type="project" value="TreeGrafter"/>
</dbReference>
<dbReference type="AlphaFoldDB" id="A0A212FPT5"/>
<keyword evidence="1" id="KW-0238">DNA-binding</keyword>
<evidence type="ECO:0000313" key="5">
    <source>
        <dbReference type="EMBL" id="OWR55734.1"/>
    </source>
</evidence>
<keyword evidence="3" id="KW-0175">Coiled coil</keyword>
<dbReference type="EMBL" id="AGBW02000920">
    <property type="protein sequence ID" value="OWR55734.1"/>
    <property type="molecule type" value="Genomic_DNA"/>
</dbReference>
<dbReference type="OrthoDB" id="3213154at2759"/>
<dbReference type="PANTHER" id="PTHR46040">
    <property type="entry name" value="HIGH MOBILITY GROUP PROTEIN 2"/>
    <property type="match status" value="1"/>
</dbReference>
<feature type="region of interest" description="Disordered" evidence="4">
    <location>
        <begin position="1"/>
        <end position="82"/>
    </location>
</feature>
<dbReference type="Gene3D" id="1.10.30.10">
    <property type="entry name" value="High mobility group box domain"/>
    <property type="match status" value="1"/>
</dbReference>
<dbReference type="CDD" id="cd21980">
    <property type="entry name" value="HMG-box_HMG20"/>
    <property type="match status" value="1"/>
</dbReference>
<reference evidence="5 6" key="1">
    <citation type="journal article" date="2011" name="Cell">
        <title>The monarch butterfly genome yields insights into long-distance migration.</title>
        <authorList>
            <person name="Zhan S."/>
            <person name="Merlin C."/>
            <person name="Boore J.L."/>
            <person name="Reppert S.M."/>
        </authorList>
    </citation>
    <scope>NUCLEOTIDE SEQUENCE [LARGE SCALE GENOMIC DNA]</scope>
    <source>
        <strain evidence="5">F-2</strain>
    </source>
</reference>
<dbReference type="InterPro" id="IPR051965">
    <property type="entry name" value="ChromReg_NeuronalGeneExpr"/>
</dbReference>
<dbReference type="STRING" id="278856.A0A212FPT5"/>
<evidence type="ECO:0000256" key="4">
    <source>
        <dbReference type="SAM" id="MobiDB-lite"/>
    </source>
</evidence>
<dbReference type="KEGG" id="dpl:KGM_207792"/>
<dbReference type="SUPFAM" id="SSF47095">
    <property type="entry name" value="HMG-box"/>
    <property type="match status" value="1"/>
</dbReference>
<accession>A0A212FPT5</accession>
<dbReference type="GO" id="GO:0003677">
    <property type="term" value="F:DNA binding"/>
    <property type="evidence" value="ECO:0007669"/>
    <property type="project" value="UniProtKB-UniRule"/>
</dbReference>
<evidence type="ECO:0000256" key="2">
    <source>
        <dbReference type="ARBA" id="ARBA00023242"/>
    </source>
</evidence>
<dbReference type="eggNOG" id="KOG0381">
    <property type="taxonomic scope" value="Eukaryota"/>
</dbReference>
<dbReference type="Pfam" id="PF00505">
    <property type="entry name" value="HMG_box"/>
    <property type="match status" value="1"/>
</dbReference>
<comment type="caution">
    <text evidence="5">The sequence shown here is derived from an EMBL/GenBank/DDBJ whole genome shotgun (WGS) entry which is preliminary data.</text>
</comment>
<dbReference type="SMART" id="SM00398">
    <property type="entry name" value="HMG"/>
    <property type="match status" value="1"/>
</dbReference>
<dbReference type="GO" id="GO:0005634">
    <property type="term" value="C:nucleus"/>
    <property type="evidence" value="ECO:0007669"/>
    <property type="project" value="UniProtKB-UniRule"/>
</dbReference>
<protein>
    <submittedName>
        <fullName evidence="5">High mobility group protein 20A</fullName>
    </submittedName>
</protein>
<evidence type="ECO:0000256" key="3">
    <source>
        <dbReference type="SAM" id="Coils"/>
    </source>
</evidence>
<dbReference type="InterPro" id="IPR009071">
    <property type="entry name" value="HMG_box_dom"/>
</dbReference>
<evidence type="ECO:0000313" key="6">
    <source>
        <dbReference type="Proteomes" id="UP000007151"/>
    </source>
</evidence>
<keyword evidence="6" id="KW-1185">Reference proteome</keyword>
<keyword evidence="2" id="KW-0539">Nucleus</keyword>
<dbReference type="PANTHER" id="PTHR46040:SF3">
    <property type="entry name" value="HIGH MOBILITY GROUP PROTEIN 2"/>
    <property type="match status" value="1"/>
</dbReference>
<name>A0A212FPT5_DANPL</name>
<feature type="compositionally biased region" description="Basic residues" evidence="4">
    <location>
        <begin position="58"/>
        <end position="68"/>
    </location>
</feature>
<dbReference type="PROSITE" id="PS50118">
    <property type="entry name" value="HMG_BOX_2"/>
    <property type="match status" value="1"/>
</dbReference>
<evidence type="ECO:0000256" key="1">
    <source>
        <dbReference type="ARBA" id="ARBA00023125"/>
    </source>
</evidence>